<reference evidence="12" key="1">
    <citation type="submission" date="2022-11" db="EMBL/GenBank/DDBJ databases">
        <title>Dyadobacter pollutisoli sp. nov., isolated from plastic dumped soil.</title>
        <authorList>
            <person name="Kim J.M."/>
            <person name="Kim K.R."/>
            <person name="Lee J.K."/>
            <person name="Hao L."/>
            <person name="Jeon C.O."/>
        </authorList>
    </citation>
    <scope>NUCLEOTIDE SEQUENCE</scope>
    <source>
        <strain evidence="12">U1</strain>
    </source>
</reference>
<dbReference type="GO" id="GO:0033939">
    <property type="term" value="F:xylan alpha-1,2-glucuronosidase activity"/>
    <property type="evidence" value="ECO:0007669"/>
    <property type="project" value="UniProtKB-EC"/>
</dbReference>
<protein>
    <recommendedName>
        <fullName evidence="7">Xylan alpha-1,2-glucuronidase</fullName>
        <ecNumber evidence="7">3.2.1.131</ecNumber>
    </recommendedName>
</protein>
<feature type="signal peptide" evidence="8">
    <location>
        <begin position="1"/>
        <end position="22"/>
    </location>
</feature>
<feature type="chain" id="PRO_5038373355" description="Xylan alpha-1,2-glucuronidase" evidence="8">
    <location>
        <begin position="23"/>
        <end position="714"/>
    </location>
</feature>
<comment type="similarity">
    <text evidence="1 7">Belongs to the glycosyl hydrolase 67 family.</text>
</comment>
<dbReference type="AlphaFoldDB" id="A0A9E8NIP0"/>
<dbReference type="KEGG" id="dpf:ON006_12410"/>
<evidence type="ECO:0000256" key="5">
    <source>
        <dbReference type="ARBA" id="ARBA00023295"/>
    </source>
</evidence>
<evidence type="ECO:0000256" key="8">
    <source>
        <dbReference type="SAM" id="SignalP"/>
    </source>
</evidence>
<dbReference type="SUPFAM" id="SSF51445">
    <property type="entry name" value="(Trans)glycosidases"/>
    <property type="match status" value="1"/>
</dbReference>
<evidence type="ECO:0000313" key="13">
    <source>
        <dbReference type="Proteomes" id="UP001164653"/>
    </source>
</evidence>
<dbReference type="Proteomes" id="UP001164653">
    <property type="component" value="Chromosome"/>
</dbReference>
<dbReference type="Gene3D" id="3.90.1330.10">
    <property type="entry name" value="Alpha-glucuronidase, C-terminal domain"/>
    <property type="match status" value="1"/>
</dbReference>
<sequence length="714" mass="80526">MNRNKIALLFLGLLLLKSSVFAQIKKDAFAVTDDGYRLWLKYDPIADVGVKKEYQKFTQFIAAPSANPVVKSATDEVQQGLSGLLGKVVPVVLSAKGQSGGIVLTLVTDKSQDFANKEGYSIETVQGNIRVSSESEVGLLYGSFALLRHMQTLQSLSAITLRSSPKVRYRMLNHWDNHDGTIERGYAGSSLWKWYELPERIDPRYRDYARANASLGINGSVLNNVNASARFMSAEYIEKVAAIANVFRPYGIKVYLSVYFAAPKTLGGLGTSDPLNPQVQAWWAAKVKEIYQYIPDFGGFLVKANSEGEPGPQDYGRTHADGANMLAAAFKPYDGVVIWRAFVYKSDPKGDRFKAAYEEFTPLDGQFDEKVIVQVKNGPIDFQPREPFSPLFGNMPKTPLGMEFQLTQEYLGFATHAVYEAPIFKECLDADTYVNGKGSTVARIVDGTLHGYARTAMAGVANTGSVRNWTGHPLAQANWYAFGRLTWDHQLSSEQIAREWVALTLTKDKKANTQIVNMMLHSRDIYVDYNTPLGLSRPWTGVHFAPEPWQNRSSRPDWTAVYYHKADSVGLGFDRTANGSNALAQYRPEVQRQWSNPDSCPLPYLLWFHHVSWDKKLSTGQTLWHEVCSRLYAGADSVLWMQQQWDQVKAHINPETFADVEARLRTQHKEAIWWRNAWVLYLQSFARQPIPPKFKKPEQTLEQVIKSVDVYLLR</sequence>
<keyword evidence="3 7" id="KW-0378">Hydrolase</keyword>
<dbReference type="PANTHER" id="PTHR39207:SF1">
    <property type="entry name" value="ALPHA-GLUCURONIDASE A"/>
    <property type="match status" value="1"/>
</dbReference>
<keyword evidence="8" id="KW-0732">Signal</keyword>
<proteinExistence type="inferred from homology"/>
<evidence type="ECO:0000313" key="12">
    <source>
        <dbReference type="EMBL" id="WAC14739.1"/>
    </source>
</evidence>
<dbReference type="InterPro" id="IPR011099">
    <property type="entry name" value="Glyco_hydro_67_C"/>
</dbReference>
<feature type="domain" description="Glycosyl hydrolase family 67 C-terminal" evidence="10">
    <location>
        <begin position="470"/>
        <end position="692"/>
    </location>
</feature>
<keyword evidence="5 7" id="KW-0326">Glycosidase</keyword>
<dbReference type="SUPFAM" id="SSF55545">
    <property type="entry name" value="beta-N-acetylhexosaminidase-like domain"/>
    <property type="match status" value="1"/>
</dbReference>
<feature type="domain" description="Glycosyl hydrolase family 67 catalytic" evidence="11">
    <location>
        <begin position="150"/>
        <end position="469"/>
    </location>
</feature>
<dbReference type="InterPro" id="IPR029018">
    <property type="entry name" value="Hex-like_dom2"/>
</dbReference>
<dbReference type="InterPro" id="IPR011100">
    <property type="entry name" value="Glyco_hydro_67_cat"/>
</dbReference>
<keyword evidence="2 7" id="KW-0858">Xylan degradation</keyword>
<dbReference type="RefSeq" id="WP_244820106.1">
    <property type="nucleotide sequence ID" value="NZ_CP112998.1"/>
</dbReference>
<dbReference type="InterPro" id="IPR037054">
    <property type="entry name" value="A-glucoronidase_C_sf"/>
</dbReference>
<keyword evidence="6 7" id="KW-0624">Polysaccharide degradation</keyword>
<dbReference type="Pfam" id="PF07477">
    <property type="entry name" value="Glyco_hydro_67C"/>
    <property type="match status" value="1"/>
</dbReference>
<dbReference type="EC" id="3.2.1.131" evidence="7"/>
<dbReference type="EMBL" id="CP112998">
    <property type="protein sequence ID" value="WAC14739.1"/>
    <property type="molecule type" value="Genomic_DNA"/>
</dbReference>
<comment type="subunit">
    <text evidence="7">Homodimer.</text>
</comment>
<evidence type="ECO:0000256" key="4">
    <source>
        <dbReference type="ARBA" id="ARBA00023277"/>
    </source>
</evidence>
<evidence type="ECO:0000256" key="6">
    <source>
        <dbReference type="ARBA" id="ARBA00023326"/>
    </source>
</evidence>
<evidence type="ECO:0000256" key="2">
    <source>
        <dbReference type="ARBA" id="ARBA00022651"/>
    </source>
</evidence>
<dbReference type="InterPro" id="IPR005154">
    <property type="entry name" value="Glyco_hydro_67_aGlcAse_N"/>
</dbReference>
<keyword evidence="4 7" id="KW-0119">Carbohydrate metabolism</keyword>
<evidence type="ECO:0000256" key="1">
    <source>
        <dbReference type="ARBA" id="ARBA00008833"/>
    </source>
</evidence>
<dbReference type="GO" id="GO:0046559">
    <property type="term" value="F:alpha-glucuronidase activity"/>
    <property type="evidence" value="ECO:0007669"/>
    <property type="project" value="InterPro"/>
</dbReference>
<evidence type="ECO:0000259" key="9">
    <source>
        <dbReference type="Pfam" id="PF03648"/>
    </source>
</evidence>
<evidence type="ECO:0000256" key="7">
    <source>
        <dbReference type="RuleBase" id="RU361198"/>
    </source>
</evidence>
<dbReference type="InterPro" id="IPR017853">
    <property type="entry name" value="GH"/>
</dbReference>
<feature type="domain" description="Alpha glucuronidase N-terminal" evidence="9">
    <location>
        <begin position="38"/>
        <end position="146"/>
    </location>
</feature>
<dbReference type="GO" id="GO:0005576">
    <property type="term" value="C:extracellular region"/>
    <property type="evidence" value="ECO:0007669"/>
    <property type="project" value="InterPro"/>
</dbReference>
<gene>
    <name evidence="12" type="ORF">ON006_12410</name>
</gene>
<dbReference type="Pfam" id="PF07488">
    <property type="entry name" value="Glyco_hydro_67M"/>
    <property type="match status" value="1"/>
</dbReference>
<dbReference type="PANTHER" id="PTHR39207">
    <property type="entry name" value="ALPHA-GLUCURONIDASE A"/>
    <property type="match status" value="1"/>
</dbReference>
<dbReference type="Gene3D" id="3.30.379.10">
    <property type="entry name" value="Chitobiase/beta-hexosaminidase domain 2-like"/>
    <property type="match status" value="1"/>
</dbReference>
<dbReference type="Gene3D" id="3.20.20.80">
    <property type="entry name" value="Glycosidases"/>
    <property type="match status" value="1"/>
</dbReference>
<organism evidence="12 13">
    <name type="scientific">Dyadobacter pollutisoli</name>
    <dbReference type="NCBI Taxonomy" id="2910158"/>
    <lineage>
        <taxon>Bacteria</taxon>
        <taxon>Pseudomonadati</taxon>
        <taxon>Bacteroidota</taxon>
        <taxon>Cytophagia</taxon>
        <taxon>Cytophagales</taxon>
        <taxon>Spirosomataceae</taxon>
        <taxon>Dyadobacter</taxon>
    </lineage>
</organism>
<name>A0A9E8NIP0_9BACT</name>
<dbReference type="GO" id="GO:0045493">
    <property type="term" value="P:xylan catabolic process"/>
    <property type="evidence" value="ECO:0007669"/>
    <property type="project" value="UniProtKB-KW"/>
</dbReference>
<evidence type="ECO:0000256" key="3">
    <source>
        <dbReference type="ARBA" id="ARBA00022801"/>
    </source>
</evidence>
<evidence type="ECO:0000259" key="11">
    <source>
        <dbReference type="Pfam" id="PF07488"/>
    </source>
</evidence>
<keyword evidence="13" id="KW-1185">Reference proteome</keyword>
<accession>A0A9E8NIP0</accession>
<dbReference type="Pfam" id="PF03648">
    <property type="entry name" value="Glyco_hydro_67N"/>
    <property type="match status" value="1"/>
</dbReference>
<evidence type="ECO:0000259" key="10">
    <source>
        <dbReference type="Pfam" id="PF07477"/>
    </source>
</evidence>
<comment type="catalytic activity">
    <reaction evidence="7">
        <text>Hydrolysis of (1-&gt;2)-alpha-D-(4-O-methyl)glucuronosyl links in the main chain of hardwood xylans.</text>
        <dbReference type="EC" id="3.2.1.131"/>
    </reaction>
</comment>